<sequence>MCCSSDKIPQVDYKHLLKALRLTPSQKRLLYALCRQPTAHVFAADFMTKHGLTSGGIRSALDKLDNLCLIKQDSTGVWRLANPGMQAWLHLLLTTNDPEKAEHLRFGEWAEPTSKQLVLTKAVLRAAEQLNITTAELAPILGVGRTTVNHLVSRNYELSPAKKEWELGALFVRMNIALDVLVSGSQADAQKWLNSGNAALGGQKPIQLIPTIEGLVRVVQYLESVDK</sequence>
<dbReference type="eggNOG" id="COG5642">
    <property type="taxonomic scope" value="Bacteria"/>
</dbReference>
<dbReference type="Pfam" id="PF09722">
    <property type="entry name" value="Xre_MbcA_ParS_C"/>
    <property type="match status" value="1"/>
</dbReference>
<name>B3E7Z6_TRIL1</name>
<dbReference type="GO" id="GO:0003677">
    <property type="term" value="F:DNA binding"/>
    <property type="evidence" value="ECO:0007669"/>
    <property type="project" value="InterPro"/>
</dbReference>
<organism evidence="3 4">
    <name type="scientific">Trichlorobacter lovleyi (strain ATCC BAA-1151 / DSM 17278 / SZ)</name>
    <name type="common">Geobacter lovleyi</name>
    <dbReference type="NCBI Taxonomy" id="398767"/>
    <lineage>
        <taxon>Bacteria</taxon>
        <taxon>Pseudomonadati</taxon>
        <taxon>Thermodesulfobacteriota</taxon>
        <taxon>Desulfuromonadia</taxon>
        <taxon>Geobacterales</taxon>
        <taxon>Geobacteraceae</taxon>
        <taxon>Trichlorobacter</taxon>
    </lineage>
</organism>
<accession>B3E7Z6</accession>
<dbReference type="InterPro" id="IPR046847">
    <property type="entry name" value="Xre-like_HTH"/>
</dbReference>
<dbReference type="EMBL" id="CP001089">
    <property type="protein sequence ID" value="ACD96569.1"/>
    <property type="molecule type" value="Genomic_DNA"/>
</dbReference>
<proteinExistence type="predicted"/>
<dbReference type="HOGENOM" id="CLU_1218356_0_0_7"/>
<keyword evidence="4" id="KW-1185">Reference proteome</keyword>
<evidence type="ECO:0000313" key="4">
    <source>
        <dbReference type="Proteomes" id="UP000002420"/>
    </source>
</evidence>
<feature type="domain" description="Antitoxin Xre/MbcA/ParS-like toxin-binding" evidence="1">
    <location>
        <begin position="180"/>
        <end position="225"/>
    </location>
</feature>
<dbReference type="KEGG" id="glo:Glov_2856"/>
<evidence type="ECO:0000259" key="1">
    <source>
        <dbReference type="Pfam" id="PF09722"/>
    </source>
</evidence>
<reference evidence="3 4" key="1">
    <citation type="submission" date="2008-05" db="EMBL/GenBank/DDBJ databases">
        <title>Complete sequence of chromosome of Geobacter lovleyi SZ.</title>
        <authorList>
            <consortium name="US DOE Joint Genome Institute"/>
            <person name="Lucas S."/>
            <person name="Copeland A."/>
            <person name="Lapidus A."/>
            <person name="Glavina del Rio T."/>
            <person name="Dalin E."/>
            <person name="Tice H."/>
            <person name="Bruce D."/>
            <person name="Goodwin L."/>
            <person name="Pitluck S."/>
            <person name="Chertkov O."/>
            <person name="Meincke L."/>
            <person name="Brettin T."/>
            <person name="Detter J.C."/>
            <person name="Han C."/>
            <person name="Tapia R."/>
            <person name="Kuske C.R."/>
            <person name="Schmutz J."/>
            <person name="Larimer F."/>
            <person name="Land M."/>
            <person name="Hauser L."/>
            <person name="Kyrpides N."/>
            <person name="Mikhailova N."/>
            <person name="Sung Y."/>
            <person name="Fletcher K.E."/>
            <person name="Ritalahti K.M."/>
            <person name="Loeffler F.E."/>
            <person name="Richardson P."/>
        </authorList>
    </citation>
    <scope>NUCLEOTIDE SEQUENCE [LARGE SCALE GENOMIC DNA]</scope>
    <source>
        <strain evidence="4">ATCC BAA-1151 / DSM 17278 / SZ</strain>
    </source>
</reference>
<gene>
    <name evidence="3" type="ordered locus">Glov_2856</name>
</gene>
<dbReference type="Proteomes" id="UP000002420">
    <property type="component" value="Chromosome"/>
</dbReference>
<dbReference type="Pfam" id="PF20432">
    <property type="entry name" value="Xre-like-HTH"/>
    <property type="match status" value="1"/>
</dbReference>
<feature type="domain" description="Antitoxin Xre-like helix-turn-helix" evidence="2">
    <location>
        <begin position="118"/>
        <end position="173"/>
    </location>
</feature>
<evidence type="ECO:0000313" key="3">
    <source>
        <dbReference type="EMBL" id="ACD96569.1"/>
    </source>
</evidence>
<evidence type="ECO:0000259" key="2">
    <source>
        <dbReference type="Pfam" id="PF20432"/>
    </source>
</evidence>
<dbReference type="InterPro" id="IPR024467">
    <property type="entry name" value="Xre/MbcA/ParS-like_toxin-bd"/>
</dbReference>
<dbReference type="AlphaFoldDB" id="B3E7Z6"/>
<protein>
    <submittedName>
        <fullName evidence="3">Uncharacterized protein</fullName>
    </submittedName>
</protein>
<dbReference type="STRING" id="398767.Glov_2856"/>